<reference evidence="16" key="1">
    <citation type="submission" date="2009-04" db="EMBL/GenBank/DDBJ databases">
        <authorList>
            <person name="Weinstock G."/>
            <person name="Sodergren E."/>
            <person name="Clifton S."/>
            <person name="Fulton L."/>
            <person name="Fulton B."/>
            <person name="Courtney L."/>
            <person name="Fronick C."/>
            <person name="Harrison M."/>
            <person name="Strong C."/>
            <person name="Farmer C."/>
            <person name="Delahaunty K."/>
            <person name="Markovic C."/>
            <person name="Hall O."/>
            <person name="Minx P."/>
            <person name="Tomlinson C."/>
            <person name="Mitreva M."/>
            <person name="Nelson J."/>
            <person name="Hou S."/>
            <person name="Wollam A."/>
            <person name="Pepin K.H."/>
            <person name="Johnson M."/>
            <person name="Bhonagiri V."/>
            <person name="Nash W.E."/>
            <person name="Warren W."/>
            <person name="Chinwalla A."/>
            <person name="Mardis E.R."/>
            <person name="Wilson R.K."/>
        </authorList>
    </citation>
    <scope>NUCLEOTIDE SEQUENCE [LARGE SCALE GENOMIC DNA]</scope>
    <source>
        <strain evidence="16">DSM 14600</strain>
    </source>
</reference>
<evidence type="ECO:0000256" key="7">
    <source>
        <dbReference type="ARBA" id="ARBA00022840"/>
    </source>
</evidence>
<proteinExistence type="inferred from homology"/>
<evidence type="ECO:0000259" key="15">
    <source>
        <dbReference type="PROSITE" id="PS51193"/>
    </source>
</evidence>
<keyword evidence="1" id="KW-0004">4Fe-4S</keyword>
<comment type="similarity">
    <text evidence="13">Belongs to the helicase family. DinG subfamily.</text>
</comment>
<keyword evidence="8" id="KW-0408">Iron</keyword>
<dbReference type="AlphaFoldDB" id="C4GAH1"/>
<evidence type="ECO:0000256" key="12">
    <source>
        <dbReference type="ARBA" id="ARBA00023235"/>
    </source>
</evidence>
<keyword evidence="12" id="KW-0413">Isomerase</keyword>
<evidence type="ECO:0000256" key="9">
    <source>
        <dbReference type="ARBA" id="ARBA00023014"/>
    </source>
</evidence>
<dbReference type="PROSITE" id="PS51193">
    <property type="entry name" value="HELICASE_ATP_BIND_2"/>
    <property type="match status" value="1"/>
</dbReference>
<dbReference type="GO" id="GO:0006281">
    <property type="term" value="P:DNA repair"/>
    <property type="evidence" value="ECO:0007669"/>
    <property type="project" value="UniProtKB-KW"/>
</dbReference>
<dbReference type="GO" id="GO:0003677">
    <property type="term" value="F:DNA binding"/>
    <property type="evidence" value="ECO:0007669"/>
    <property type="project" value="UniProtKB-KW"/>
</dbReference>
<dbReference type="PANTHER" id="PTHR11472:SF34">
    <property type="entry name" value="REGULATOR OF TELOMERE ELONGATION HELICASE 1"/>
    <property type="match status" value="1"/>
</dbReference>
<dbReference type="InterPro" id="IPR011604">
    <property type="entry name" value="PDDEXK-like_dom_sf"/>
</dbReference>
<dbReference type="GO" id="GO:0005524">
    <property type="term" value="F:ATP binding"/>
    <property type="evidence" value="ECO:0007669"/>
    <property type="project" value="UniProtKB-KW"/>
</dbReference>
<dbReference type="EMBL" id="ACIP02000002">
    <property type="protein sequence ID" value="EEP28114.1"/>
    <property type="molecule type" value="Genomic_DNA"/>
</dbReference>
<feature type="domain" description="Helicase ATP-binding" evidence="15">
    <location>
        <begin position="209"/>
        <end position="503"/>
    </location>
</feature>
<dbReference type="Gene3D" id="3.40.50.300">
    <property type="entry name" value="P-loop containing nucleotide triphosphate hydrolases"/>
    <property type="match status" value="2"/>
</dbReference>
<dbReference type="Pfam" id="PF06733">
    <property type="entry name" value="DEAD_2"/>
    <property type="match status" value="1"/>
</dbReference>
<dbReference type="GO" id="GO:0003678">
    <property type="term" value="F:DNA helicase activity"/>
    <property type="evidence" value="ECO:0007669"/>
    <property type="project" value="InterPro"/>
</dbReference>
<evidence type="ECO:0000256" key="4">
    <source>
        <dbReference type="ARBA" id="ARBA00022763"/>
    </source>
</evidence>
<organism evidence="16 17">
    <name type="scientific">Shuttleworthella satelles DSM 14600</name>
    <dbReference type="NCBI Taxonomy" id="626523"/>
    <lineage>
        <taxon>Bacteria</taxon>
        <taxon>Bacillati</taxon>
        <taxon>Bacillota</taxon>
        <taxon>Clostridia</taxon>
        <taxon>Lachnospirales</taxon>
        <taxon>Lachnospiraceae</taxon>
        <taxon>Shuttleworthella</taxon>
    </lineage>
</organism>
<protein>
    <submittedName>
        <fullName evidence="16">DEAD2 domain protein</fullName>
    </submittedName>
</protein>
<keyword evidence="11" id="KW-0234">DNA repair</keyword>
<evidence type="ECO:0000256" key="14">
    <source>
        <dbReference type="SAM" id="MobiDB-lite"/>
    </source>
</evidence>
<keyword evidence="7" id="KW-0067">ATP-binding</keyword>
<dbReference type="eggNOG" id="COG1199">
    <property type="taxonomic scope" value="Bacteria"/>
</dbReference>
<evidence type="ECO:0000313" key="16">
    <source>
        <dbReference type="EMBL" id="EEP28114.1"/>
    </source>
</evidence>
<dbReference type="SMART" id="SM00491">
    <property type="entry name" value="HELICc2"/>
    <property type="match status" value="1"/>
</dbReference>
<comment type="caution">
    <text evidence="16">The sequence shown here is derived from an EMBL/GenBank/DDBJ whole genome shotgun (WGS) entry which is preliminary data.</text>
</comment>
<evidence type="ECO:0000256" key="2">
    <source>
        <dbReference type="ARBA" id="ARBA00022723"/>
    </source>
</evidence>
<feature type="region of interest" description="Disordered" evidence="14">
    <location>
        <begin position="824"/>
        <end position="844"/>
    </location>
</feature>
<keyword evidence="2" id="KW-0479">Metal-binding</keyword>
<gene>
    <name evidence="16" type="ORF">GCWU000342_00922</name>
</gene>
<dbReference type="SMART" id="SM00488">
    <property type="entry name" value="DEXDc2"/>
    <property type="match status" value="1"/>
</dbReference>
<accession>C4GAH1</accession>
<dbReference type="Gene3D" id="1.10.275.30">
    <property type="match status" value="1"/>
</dbReference>
<evidence type="ECO:0000313" key="17">
    <source>
        <dbReference type="Proteomes" id="UP000003494"/>
    </source>
</evidence>
<evidence type="ECO:0000256" key="6">
    <source>
        <dbReference type="ARBA" id="ARBA00022806"/>
    </source>
</evidence>
<evidence type="ECO:0000256" key="10">
    <source>
        <dbReference type="ARBA" id="ARBA00023125"/>
    </source>
</evidence>
<keyword evidence="6" id="KW-0347">Helicase</keyword>
<dbReference type="SUPFAM" id="SSF52540">
    <property type="entry name" value="P-loop containing nucleoside triphosphate hydrolases"/>
    <property type="match status" value="2"/>
</dbReference>
<dbReference type="InterPro" id="IPR006555">
    <property type="entry name" value="ATP-dep_Helicase_C"/>
</dbReference>
<name>C4GAH1_9FIRM</name>
<evidence type="ECO:0000256" key="1">
    <source>
        <dbReference type="ARBA" id="ARBA00022485"/>
    </source>
</evidence>
<keyword evidence="9" id="KW-0411">Iron-sulfur</keyword>
<keyword evidence="5" id="KW-0378">Hydrolase</keyword>
<sequence>MVMEAMKEEALATMESGQPRERILLSVRELVEFLGRNGDIDDRSQGRDSLAAMQAGSRLHRRLQKQGTSAYHPEVPLRISIDMGEYDLEISGRADGIIYEQDDRGEISEESLPVIDEIKGMYQDVLAFEEPLSVHLAQAKVYAWIFAKEHGLSGIRVQMTYANLDTEQIRRFQEDFGLEDLGRWFDEQIKAYCPWADFRFHWKQLRNESIRALDFPYAYRPGQKKLASDVYRSIHRGKTLFIQAPTGAGKTLSVLFPAIKAMGEKEADRIFYLTAKSVTRSVAKDSIHLLTDGGYRGKTTEIVARDKMCLLQERSCNPEDCPYARGHFDRINAALYDCLTSRDLFDRNFIMEYAKQSQVCPFELCLDLASFSDNIFCDYNYVFDPNASLTRFFGEGRREENLLLVDEAHNLVDRARQMYSETLFYEDFHTLRRLFKGKNPKLMRAAGKCSRFFSDWTRDLEDYRILDNIDSFVLALMNVASCISVYLEEGPRLDEHEQILEIYFRIRYFLTVADWLDQRYRIVLEELGKNAALHLDCMDPSQLLGRRIELARSCIFFSATLLPIRYYKDLLSADRQPYAVYADSVFKEEQHGLVIASDVSSRYQLRNPATYRRYADYIRRISHARQGNYMVFFPSYRFMEEVYGEFLLPDQEDCEVLVQEREMSEENRESFLGRLQKKRKSTLLAFCVIGGIFSEGIDLPGDSLIGAVIVGMPLPQVNRQTRILKDYFDSRSSFDEDTEGLPKGIRLRERKEGFAYAYLYPGMNKVLQAAGRVIRTERDRGIIALLDDRFLRGDYQDCFPREWKHYQRVSIGTVESQVGKFWDQTDVSDQRKGPREEGEQKEKD</sequence>
<keyword evidence="4" id="KW-0227">DNA damage</keyword>
<dbReference type="Pfam" id="PF13307">
    <property type="entry name" value="Helicase_C_2"/>
    <property type="match status" value="1"/>
</dbReference>
<dbReference type="HOGENOM" id="CLU_006515_7_0_9"/>
<dbReference type="STRING" id="626523.GCWU000342_00922"/>
<evidence type="ECO:0000256" key="5">
    <source>
        <dbReference type="ARBA" id="ARBA00022801"/>
    </source>
</evidence>
<keyword evidence="3" id="KW-0547">Nucleotide-binding</keyword>
<feature type="compositionally biased region" description="Basic and acidic residues" evidence="14">
    <location>
        <begin position="828"/>
        <end position="844"/>
    </location>
</feature>
<dbReference type="Gene3D" id="3.90.320.10">
    <property type="match status" value="1"/>
</dbReference>
<evidence type="ECO:0000256" key="8">
    <source>
        <dbReference type="ARBA" id="ARBA00023004"/>
    </source>
</evidence>
<dbReference type="InterPro" id="IPR027417">
    <property type="entry name" value="P-loop_NTPase"/>
</dbReference>
<dbReference type="InterPro" id="IPR045028">
    <property type="entry name" value="DinG/Rad3-like"/>
</dbReference>
<dbReference type="PANTHER" id="PTHR11472">
    <property type="entry name" value="DNA REPAIR DEAD HELICASE RAD3/XP-D SUBFAMILY MEMBER"/>
    <property type="match status" value="1"/>
</dbReference>
<evidence type="ECO:0000256" key="3">
    <source>
        <dbReference type="ARBA" id="ARBA00022741"/>
    </source>
</evidence>
<keyword evidence="10" id="KW-0238">DNA-binding</keyword>
<dbReference type="Proteomes" id="UP000003494">
    <property type="component" value="Unassembled WGS sequence"/>
</dbReference>
<dbReference type="InterPro" id="IPR014013">
    <property type="entry name" value="Helic_SF1/SF2_ATP-bd_DinG/Rad3"/>
</dbReference>
<dbReference type="GO" id="GO:0046872">
    <property type="term" value="F:metal ion binding"/>
    <property type="evidence" value="ECO:0007669"/>
    <property type="project" value="UniProtKB-KW"/>
</dbReference>
<dbReference type="InterPro" id="IPR011545">
    <property type="entry name" value="DEAD/DEAH_box_helicase_dom"/>
</dbReference>
<dbReference type="InterPro" id="IPR010614">
    <property type="entry name" value="RAD3-like_helicase_DEAD"/>
</dbReference>
<keyword evidence="17" id="KW-1185">Reference proteome</keyword>
<dbReference type="GO" id="GO:0016818">
    <property type="term" value="F:hydrolase activity, acting on acid anhydrides, in phosphorus-containing anhydrides"/>
    <property type="evidence" value="ECO:0007669"/>
    <property type="project" value="InterPro"/>
</dbReference>
<dbReference type="Pfam" id="PF00270">
    <property type="entry name" value="DEAD"/>
    <property type="match status" value="1"/>
</dbReference>
<dbReference type="GO" id="GO:0051539">
    <property type="term" value="F:4 iron, 4 sulfur cluster binding"/>
    <property type="evidence" value="ECO:0007669"/>
    <property type="project" value="UniProtKB-KW"/>
</dbReference>
<evidence type="ECO:0000256" key="11">
    <source>
        <dbReference type="ARBA" id="ARBA00023204"/>
    </source>
</evidence>
<dbReference type="InterPro" id="IPR006554">
    <property type="entry name" value="Helicase-like_DEXD_c2"/>
</dbReference>
<evidence type="ECO:0000256" key="13">
    <source>
        <dbReference type="ARBA" id="ARBA00038058"/>
    </source>
</evidence>